<proteinExistence type="predicted"/>
<dbReference type="SMART" id="SM00052">
    <property type="entry name" value="EAL"/>
    <property type="match status" value="1"/>
</dbReference>
<dbReference type="InterPro" id="IPR029016">
    <property type="entry name" value="GAF-like_dom_sf"/>
</dbReference>
<protein>
    <submittedName>
        <fullName evidence="2">Diguanylate phosphodiesterase</fullName>
    </submittedName>
</protein>
<dbReference type="RefSeq" id="WP_115277123.1">
    <property type="nucleotide sequence ID" value="NZ_AP022600.1"/>
</dbReference>
<dbReference type="InterPro" id="IPR050706">
    <property type="entry name" value="Cyclic-di-GMP_PDE-like"/>
</dbReference>
<dbReference type="SMART" id="SM00065">
    <property type="entry name" value="GAF"/>
    <property type="match status" value="1"/>
</dbReference>
<reference evidence="2 3" key="1">
    <citation type="submission" date="2018-06" db="EMBL/GenBank/DDBJ databases">
        <authorList>
            <consortium name="Pathogen Informatics"/>
            <person name="Doyle S."/>
        </authorList>
    </citation>
    <scope>NUCLEOTIDE SEQUENCE [LARGE SCALE GENOMIC DNA]</scope>
    <source>
        <strain evidence="2 3">NCTC10821</strain>
    </source>
</reference>
<dbReference type="SUPFAM" id="SSF55781">
    <property type="entry name" value="GAF domain-like"/>
    <property type="match status" value="1"/>
</dbReference>
<name>A0A378T9S9_9MYCO</name>
<sequence length="421" mass="45076">MDRLVRALTASVDPASLMVRVAEQACAFVASADGAAINLLRGTDNAYVTVSASGVLAPAMGYVIAKDGSLQGVAARERHPILIRDARVDRRLSESVRASNRQWGTRSWAMIPLVYNDTVIGSLMLAAAGPEAFTETDIEPMVAVSNFVSTLIGSQFELSTLLTDVITDGPDRGQGAFTARFVASVMMPEAVEAERHQNRLDSLLDHPDMLGVAFQPIVRLASRTPIAYEGLARFPASMGLTPAQWFSTARRLGRGLDLECAALRAVSAAAAAIPGDYPVSVNLSPTAVLEPAIQDFLVRQDRQLIVEITEHEPFPEDLGTGLTALRERGIEVAVDDAGAGYASFIQLLRLRPDIIKIDGELVAGIERDPAKRAIATALTSLAAELDAKLIAEAVETADQLETLIRLGIEYGQGFHLGRPQP</sequence>
<dbReference type="PANTHER" id="PTHR33121:SF76">
    <property type="entry name" value="SIGNALING PROTEIN"/>
    <property type="match status" value="1"/>
</dbReference>
<dbReference type="Gene3D" id="3.30.450.40">
    <property type="match status" value="1"/>
</dbReference>
<dbReference type="InterPro" id="IPR035919">
    <property type="entry name" value="EAL_sf"/>
</dbReference>
<evidence type="ECO:0000313" key="2">
    <source>
        <dbReference type="EMBL" id="STZ56603.1"/>
    </source>
</evidence>
<dbReference type="CDD" id="cd01948">
    <property type="entry name" value="EAL"/>
    <property type="match status" value="1"/>
</dbReference>
<dbReference type="PANTHER" id="PTHR33121">
    <property type="entry name" value="CYCLIC DI-GMP PHOSPHODIESTERASE PDEF"/>
    <property type="match status" value="1"/>
</dbReference>
<feature type="domain" description="EAL" evidence="1">
    <location>
        <begin position="193"/>
        <end position="421"/>
    </location>
</feature>
<dbReference type="EMBL" id="UGQT01000001">
    <property type="protein sequence ID" value="STZ56603.1"/>
    <property type="molecule type" value="Genomic_DNA"/>
</dbReference>
<dbReference type="Proteomes" id="UP000254978">
    <property type="component" value="Unassembled WGS sequence"/>
</dbReference>
<gene>
    <name evidence="2" type="primary">ycgG_1</name>
    <name evidence="2" type="ORF">NCTC10821_00096</name>
</gene>
<organism evidence="2 3">
    <name type="scientific">Mycolicibacterium tokaiense</name>
    <dbReference type="NCBI Taxonomy" id="39695"/>
    <lineage>
        <taxon>Bacteria</taxon>
        <taxon>Bacillati</taxon>
        <taxon>Actinomycetota</taxon>
        <taxon>Actinomycetes</taxon>
        <taxon>Mycobacteriales</taxon>
        <taxon>Mycobacteriaceae</taxon>
        <taxon>Mycolicibacterium</taxon>
    </lineage>
</organism>
<dbReference type="SUPFAM" id="SSF141868">
    <property type="entry name" value="EAL domain-like"/>
    <property type="match status" value="1"/>
</dbReference>
<dbReference type="InterPro" id="IPR003018">
    <property type="entry name" value="GAF"/>
</dbReference>
<evidence type="ECO:0000313" key="3">
    <source>
        <dbReference type="Proteomes" id="UP000254978"/>
    </source>
</evidence>
<accession>A0A378T9S9</accession>
<dbReference type="Gene3D" id="3.20.20.450">
    <property type="entry name" value="EAL domain"/>
    <property type="match status" value="1"/>
</dbReference>
<dbReference type="GO" id="GO:0071111">
    <property type="term" value="F:cyclic-guanylate-specific phosphodiesterase activity"/>
    <property type="evidence" value="ECO:0007669"/>
    <property type="project" value="InterPro"/>
</dbReference>
<dbReference type="OrthoDB" id="23692at2"/>
<dbReference type="Pfam" id="PF01590">
    <property type="entry name" value="GAF"/>
    <property type="match status" value="1"/>
</dbReference>
<evidence type="ECO:0000259" key="1">
    <source>
        <dbReference type="PROSITE" id="PS50883"/>
    </source>
</evidence>
<dbReference type="AlphaFoldDB" id="A0A378T9S9"/>
<dbReference type="Pfam" id="PF00563">
    <property type="entry name" value="EAL"/>
    <property type="match status" value="1"/>
</dbReference>
<dbReference type="InterPro" id="IPR001633">
    <property type="entry name" value="EAL_dom"/>
</dbReference>
<dbReference type="PROSITE" id="PS50883">
    <property type="entry name" value="EAL"/>
    <property type="match status" value="1"/>
</dbReference>
<keyword evidence="3" id="KW-1185">Reference proteome</keyword>